<dbReference type="Gene3D" id="3.20.20.80">
    <property type="entry name" value="Glycosidases"/>
    <property type="match status" value="1"/>
</dbReference>
<evidence type="ECO:0000256" key="7">
    <source>
        <dbReference type="ARBA" id="ARBA00023277"/>
    </source>
</evidence>
<dbReference type="RefSeq" id="WP_382410935.1">
    <property type="nucleotide sequence ID" value="NZ_JBHSGU010000029.1"/>
</dbReference>
<dbReference type="Gene3D" id="2.60.120.260">
    <property type="entry name" value="Galactose-binding domain-like"/>
    <property type="match status" value="1"/>
</dbReference>
<feature type="chain" id="PRO_5045653033" description="endo-1,4-beta-xylanase" evidence="10">
    <location>
        <begin position="29"/>
        <end position="614"/>
    </location>
</feature>
<dbReference type="PANTHER" id="PTHR31490">
    <property type="entry name" value="GLYCOSYL HYDROLASE"/>
    <property type="match status" value="1"/>
</dbReference>
<evidence type="ECO:0000256" key="3">
    <source>
        <dbReference type="ARBA" id="ARBA00012590"/>
    </source>
</evidence>
<dbReference type="InterPro" id="IPR001000">
    <property type="entry name" value="GH10_dom"/>
</dbReference>
<evidence type="ECO:0000313" key="13">
    <source>
        <dbReference type="Proteomes" id="UP001595897"/>
    </source>
</evidence>
<organism evidence="12 13">
    <name type="scientific">Glaciecola siphonariae</name>
    <dbReference type="NCBI Taxonomy" id="521012"/>
    <lineage>
        <taxon>Bacteria</taxon>
        <taxon>Pseudomonadati</taxon>
        <taxon>Pseudomonadota</taxon>
        <taxon>Gammaproteobacteria</taxon>
        <taxon>Alteromonadales</taxon>
        <taxon>Alteromonadaceae</taxon>
        <taxon>Glaciecola</taxon>
    </lineage>
</organism>
<sequence length="614" mass="69417">MMLKLTSRSKLSLLILLALWCMAPLSFANQAMAELKVSLPADITPTVFIENSSKETVFINEQSPIVSASWMDAQGGDFERFVRIEVSAAGENSWDATLRSLANTQAIKKGDWVYASYYARASEGTNTANIRGFIERSVPSWMMVSDASVAPSGHWTRVVAVGRAPENLAEGSTYVSLHLAAKAQTLDIANLIYLSLPGEVEASVFPVTQLTYAGMELDAPWRNKAKEMIKTHRQSTHKLFVLDRQGQAVSNAKVDISMIDVDYELGSMATELLVEDSELGEQYRLWFDQFFNYATATIYWADWGWENPRVREVYLNKMAYFKEQGIDMRGHVLLYPAFRFSPKVLIDLQDDKEAFIARVNQQIDEMVPILKAHGMQEYDVINELRAEKEWLDIVGIDTVVQWYKRVHALHPDAILYINENSILTDGGDNEGQKDHYFNLITELLEKGAPIHGIGMQGHFNGIVTPIEKMWDILDRFSSFNLPIRITEYDSDTRDTSGQASFDTDFYEAMYAHPATVGVTRWGFYEPVMWRPAGALINPNNEFKPNALAYLNWLEALRDNQQALKTNKKGVTEFTGLYGKYAVSVKGQEFVCEYEQMPIGHDALTEGQSCTVRLE</sequence>
<dbReference type="PANTHER" id="PTHR31490:SF88">
    <property type="entry name" value="BETA-XYLANASE"/>
    <property type="match status" value="1"/>
</dbReference>
<dbReference type="EMBL" id="JBHSGU010000029">
    <property type="protein sequence ID" value="MFC4701965.1"/>
    <property type="molecule type" value="Genomic_DNA"/>
</dbReference>
<evidence type="ECO:0000256" key="1">
    <source>
        <dbReference type="ARBA" id="ARBA00000681"/>
    </source>
</evidence>
<dbReference type="Pfam" id="PF00331">
    <property type="entry name" value="Glyco_hydro_10"/>
    <property type="match status" value="1"/>
</dbReference>
<dbReference type="InterPro" id="IPR017853">
    <property type="entry name" value="GH"/>
</dbReference>
<dbReference type="InterPro" id="IPR044846">
    <property type="entry name" value="GH10"/>
</dbReference>
<dbReference type="EC" id="3.2.1.8" evidence="3"/>
<evidence type="ECO:0000256" key="6">
    <source>
        <dbReference type="ARBA" id="ARBA00022801"/>
    </source>
</evidence>
<comment type="catalytic activity">
    <reaction evidence="1">
        <text>Endohydrolysis of (1-&gt;4)-beta-D-xylosidic linkages in xylans.</text>
        <dbReference type="EC" id="3.2.1.8"/>
    </reaction>
</comment>
<evidence type="ECO:0000256" key="4">
    <source>
        <dbReference type="ARBA" id="ARBA00022651"/>
    </source>
</evidence>
<evidence type="ECO:0000256" key="10">
    <source>
        <dbReference type="SAM" id="SignalP"/>
    </source>
</evidence>
<accession>A0ABV9M239</accession>
<proteinExistence type="inferred from homology"/>
<keyword evidence="5 10" id="KW-0732">Signal</keyword>
<keyword evidence="4" id="KW-0858">Xylan degradation</keyword>
<dbReference type="SUPFAM" id="SSF51445">
    <property type="entry name" value="(Trans)glycosidases"/>
    <property type="match status" value="1"/>
</dbReference>
<gene>
    <name evidence="12" type="ORF">ACFO4O_17605</name>
</gene>
<evidence type="ECO:0000259" key="11">
    <source>
        <dbReference type="PROSITE" id="PS51760"/>
    </source>
</evidence>
<evidence type="ECO:0000313" key="12">
    <source>
        <dbReference type="EMBL" id="MFC4701965.1"/>
    </source>
</evidence>
<dbReference type="SMART" id="SM00633">
    <property type="entry name" value="Glyco_10"/>
    <property type="match status" value="1"/>
</dbReference>
<comment type="caution">
    <text evidence="12">The sequence shown here is derived from an EMBL/GenBank/DDBJ whole genome shotgun (WGS) entry which is preliminary data.</text>
</comment>
<comment type="similarity">
    <text evidence="2">Belongs to the glycosyl hydrolase 10 (cellulase F) family.</text>
</comment>
<dbReference type="Proteomes" id="UP001595897">
    <property type="component" value="Unassembled WGS sequence"/>
</dbReference>
<evidence type="ECO:0000256" key="9">
    <source>
        <dbReference type="ARBA" id="ARBA00023326"/>
    </source>
</evidence>
<dbReference type="PROSITE" id="PS51760">
    <property type="entry name" value="GH10_2"/>
    <property type="match status" value="1"/>
</dbReference>
<keyword evidence="7" id="KW-0119">Carbohydrate metabolism</keyword>
<evidence type="ECO:0000256" key="2">
    <source>
        <dbReference type="ARBA" id="ARBA00007495"/>
    </source>
</evidence>
<evidence type="ECO:0000256" key="5">
    <source>
        <dbReference type="ARBA" id="ARBA00022729"/>
    </source>
</evidence>
<keyword evidence="9" id="KW-0624">Polysaccharide degradation</keyword>
<feature type="domain" description="GH10" evidence="11">
    <location>
        <begin position="276"/>
        <end position="552"/>
    </location>
</feature>
<evidence type="ECO:0000256" key="8">
    <source>
        <dbReference type="ARBA" id="ARBA00023295"/>
    </source>
</evidence>
<protein>
    <recommendedName>
        <fullName evidence="3">endo-1,4-beta-xylanase</fullName>
        <ecNumber evidence="3">3.2.1.8</ecNumber>
    </recommendedName>
</protein>
<reference evidence="13" key="1">
    <citation type="journal article" date="2019" name="Int. J. Syst. Evol. Microbiol.">
        <title>The Global Catalogue of Microorganisms (GCM) 10K type strain sequencing project: providing services to taxonomists for standard genome sequencing and annotation.</title>
        <authorList>
            <consortium name="The Broad Institute Genomics Platform"/>
            <consortium name="The Broad Institute Genome Sequencing Center for Infectious Disease"/>
            <person name="Wu L."/>
            <person name="Ma J."/>
        </authorList>
    </citation>
    <scope>NUCLEOTIDE SEQUENCE [LARGE SCALE GENOMIC DNA]</scope>
    <source>
        <strain evidence="13">KACC 12507</strain>
    </source>
</reference>
<keyword evidence="13" id="KW-1185">Reference proteome</keyword>
<keyword evidence="6" id="KW-0378">Hydrolase</keyword>
<name>A0ABV9M239_9ALTE</name>
<feature type="signal peptide" evidence="10">
    <location>
        <begin position="1"/>
        <end position="28"/>
    </location>
</feature>
<keyword evidence="8" id="KW-0326">Glycosidase</keyword>